<dbReference type="EMBL" id="JACHHG010000009">
    <property type="protein sequence ID" value="MBB6099185.1"/>
    <property type="molecule type" value="Genomic_DNA"/>
</dbReference>
<keyword evidence="3" id="KW-1185">Reference proteome</keyword>
<dbReference type="AlphaFoldDB" id="A0A841I5N8"/>
<dbReference type="RefSeq" id="WP_183987927.1">
    <property type="nucleotide sequence ID" value="NZ_JACHHG010000009.1"/>
</dbReference>
<evidence type="ECO:0000313" key="3">
    <source>
        <dbReference type="Proteomes" id="UP000569951"/>
    </source>
</evidence>
<proteinExistence type="predicted"/>
<dbReference type="Pfam" id="PF08486">
    <property type="entry name" value="SpoIID"/>
    <property type="match status" value="1"/>
</dbReference>
<dbReference type="PANTHER" id="PTHR30032">
    <property type="entry name" value="N-ACETYLMURAMOYL-L-ALANINE AMIDASE-RELATED"/>
    <property type="match status" value="1"/>
</dbReference>
<accession>A0A841I5N8</accession>
<dbReference type="InterPro" id="IPR051922">
    <property type="entry name" value="Bact_Sporulation_Assoc"/>
</dbReference>
<dbReference type="InterPro" id="IPR013486">
    <property type="entry name" value="SpoIID/LytB"/>
</dbReference>
<organism evidence="2 3">
    <name type="scientific">Deinobacterium chartae</name>
    <dbReference type="NCBI Taxonomy" id="521158"/>
    <lineage>
        <taxon>Bacteria</taxon>
        <taxon>Thermotogati</taxon>
        <taxon>Deinococcota</taxon>
        <taxon>Deinococci</taxon>
        <taxon>Deinococcales</taxon>
        <taxon>Deinococcaceae</taxon>
        <taxon>Deinobacterium</taxon>
    </lineage>
</organism>
<evidence type="ECO:0000259" key="1">
    <source>
        <dbReference type="Pfam" id="PF08486"/>
    </source>
</evidence>
<name>A0A841I5N8_9DEIO</name>
<sequence length="399" mass="41925">MHRLITLLIALLGLALGGALAQPLTVRVLVAQSASLPLEIPFTHSVRYPDGRLLYQSPTPVRWALTVLPNGHIGINDQDSGSAMLYFPDPGPGTYMTVGSARYRGGMALRAENGRLQVINVVDIEDYLRSVVPAEMPPSWPLEALKAQAIIARTYAVARISPQAAYDLCATEKCQVYSGVSRENPNSDRAVADTRGQLVAWQGQAAQTYFSSDSGGYTASSAEVWGGARPYLVSKPDPASQGPHSRWTLSVPLERVAQIAAGYGARVGTLRAVTVARYSESGRPQEIRLEGSAGSARIAGGEAGGFVRSLGARSTRVTLAVEGDSLTVTGSGSGHGVGLSQYGANGLAALGWNYAQILGFYYPGAHLGNYAVADAGSAPSIVAQAELPSRALPYLTAGR</sequence>
<feature type="domain" description="Sporulation stage II protein D amidase enhancer LytB N-terminal" evidence="1">
    <location>
        <begin position="113"/>
        <end position="200"/>
    </location>
</feature>
<reference evidence="2 3" key="1">
    <citation type="submission" date="2020-08" db="EMBL/GenBank/DDBJ databases">
        <title>Genomic Encyclopedia of Type Strains, Phase IV (KMG-IV): sequencing the most valuable type-strain genomes for metagenomic binning, comparative biology and taxonomic classification.</title>
        <authorList>
            <person name="Goeker M."/>
        </authorList>
    </citation>
    <scope>NUCLEOTIDE SEQUENCE [LARGE SCALE GENOMIC DNA]</scope>
    <source>
        <strain evidence="2 3">DSM 21458</strain>
    </source>
</reference>
<dbReference type="GO" id="GO:0030435">
    <property type="term" value="P:sporulation resulting in formation of a cellular spore"/>
    <property type="evidence" value="ECO:0007669"/>
    <property type="project" value="InterPro"/>
</dbReference>
<gene>
    <name evidence="2" type="ORF">HNR42_002621</name>
</gene>
<comment type="caution">
    <text evidence="2">The sequence shown here is derived from an EMBL/GenBank/DDBJ whole genome shotgun (WGS) entry which is preliminary data.</text>
</comment>
<protein>
    <submittedName>
        <fullName evidence="2">Stage II sporulation protein D</fullName>
    </submittedName>
</protein>
<dbReference type="NCBIfam" id="TIGR02669">
    <property type="entry name" value="SpoIID_LytB"/>
    <property type="match status" value="1"/>
</dbReference>
<dbReference type="Proteomes" id="UP000569951">
    <property type="component" value="Unassembled WGS sequence"/>
</dbReference>
<evidence type="ECO:0000313" key="2">
    <source>
        <dbReference type="EMBL" id="MBB6099185.1"/>
    </source>
</evidence>
<dbReference type="PANTHER" id="PTHR30032:SF4">
    <property type="entry name" value="AMIDASE ENHANCER"/>
    <property type="match status" value="1"/>
</dbReference>
<dbReference type="InterPro" id="IPR013693">
    <property type="entry name" value="SpoIID/LytB_N"/>
</dbReference>
<dbReference type="GO" id="GO:0030288">
    <property type="term" value="C:outer membrane-bounded periplasmic space"/>
    <property type="evidence" value="ECO:0007669"/>
    <property type="project" value="TreeGrafter"/>
</dbReference>